<comment type="similarity">
    <text evidence="1">Belongs to the PPR family. P subfamily.</text>
</comment>
<evidence type="ECO:0000313" key="8">
    <source>
        <dbReference type="Proteomes" id="UP001324115"/>
    </source>
</evidence>
<dbReference type="FunFam" id="1.25.40.10:FF:000990">
    <property type="entry name" value="Pentatricopeptide repeat-containing protein, mitochondrial"/>
    <property type="match status" value="1"/>
</dbReference>
<dbReference type="InterPro" id="IPR036412">
    <property type="entry name" value="HAD-like_sf"/>
</dbReference>
<evidence type="ECO:0000256" key="4">
    <source>
        <dbReference type="PROSITE-ProRule" id="PRU00708"/>
    </source>
</evidence>
<dbReference type="Pfam" id="PF12854">
    <property type="entry name" value="PPR_1"/>
    <property type="match status" value="1"/>
</dbReference>
<dbReference type="InterPro" id="IPR011990">
    <property type="entry name" value="TPR-like_helical_dom_sf"/>
</dbReference>
<dbReference type="PANTHER" id="PTHR47941">
    <property type="entry name" value="PENTATRICOPEPTIDE REPEAT-CONTAINING PROTEIN 3, MITOCHONDRIAL"/>
    <property type="match status" value="1"/>
</dbReference>
<evidence type="ECO:0000256" key="1">
    <source>
        <dbReference type="ARBA" id="ARBA00007626"/>
    </source>
</evidence>
<accession>A0AAN7FCA6</accession>
<evidence type="ECO:0000256" key="3">
    <source>
        <dbReference type="ARBA" id="ARBA00022737"/>
    </source>
</evidence>
<evidence type="ECO:0000313" key="7">
    <source>
        <dbReference type="EMBL" id="KAK4590827.1"/>
    </source>
</evidence>
<feature type="chain" id="PRO_5042910100" description="PROP1-like PPR domain-containing protein" evidence="5">
    <location>
        <begin position="20"/>
        <end position="894"/>
    </location>
</feature>
<dbReference type="Pfam" id="PF03767">
    <property type="entry name" value="Acid_phosphat_B"/>
    <property type="match status" value="1"/>
</dbReference>
<dbReference type="Proteomes" id="UP001324115">
    <property type="component" value="Unassembled WGS sequence"/>
</dbReference>
<feature type="signal peptide" evidence="5">
    <location>
        <begin position="1"/>
        <end position="19"/>
    </location>
</feature>
<dbReference type="Pfam" id="PF13041">
    <property type="entry name" value="PPR_2"/>
    <property type="match status" value="2"/>
</dbReference>
<dbReference type="SUPFAM" id="SSF81901">
    <property type="entry name" value="HCP-like"/>
    <property type="match status" value="1"/>
</dbReference>
<dbReference type="Gene3D" id="1.25.40.10">
    <property type="entry name" value="Tetratricopeptide repeat domain"/>
    <property type="match status" value="5"/>
</dbReference>
<dbReference type="InterPro" id="IPR033443">
    <property type="entry name" value="PROP1-like_PPR_dom"/>
</dbReference>
<dbReference type="FunFam" id="1.25.40.10:FF:000577">
    <property type="entry name" value="Pentatricopeptide repeat-containing protein mitochondrial"/>
    <property type="match status" value="1"/>
</dbReference>
<dbReference type="Pfam" id="PF17177">
    <property type="entry name" value="PPR_long"/>
    <property type="match status" value="1"/>
</dbReference>
<evidence type="ECO:0000256" key="2">
    <source>
        <dbReference type="ARBA" id="ARBA00022729"/>
    </source>
</evidence>
<dbReference type="Gene3D" id="3.40.50.1000">
    <property type="entry name" value="HAD superfamily/HAD-like"/>
    <property type="match status" value="1"/>
</dbReference>
<feature type="repeat" description="PPR" evidence="4">
    <location>
        <begin position="789"/>
        <end position="823"/>
    </location>
</feature>
<feature type="repeat" description="PPR" evidence="4">
    <location>
        <begin position="445"/>
        <end position="479"/>
    </location>
</feature>
<feature type="domain" description="PROP1-like PPR" evidence="6">
    <location>
        <begin position="495"/>
        <end position="608"/>
    </location>
</feature>
<dbReference type="InterPro" id="IPR002885">
    <property type="entry name" value="PPR_rpt"/>
</dbReference>
<sequence>MKVLSLFIFLATIIVTCQGAPHHHSPGFDCLSWRLTVETNNMRQWSVVPQACVSYVGHYMLGYQYRKDVQAVADLAYNFAKTVPLPRDLRTNLWIFDVADTVLSNLPYYAQPDVAFGGTPYNSTKFAKWEQKGISPAVPGILDLYKKVQSLGFKIVFISGRSESLREVTTKNLKNLGFTTWEKLILKQTSDAGTSSQIYKEKKRNELLANGFYRIVGNVGDQWSDLVGEHVGIRTFKHHDTPLANHRSDLHAPPLRYKIHSQSNLHLPNGLLTLRRSSLSPIIPYPTDTRGYPIPRRQVICKATQILLNNHNQPHPSTSLSSSPFLDLSDYLHSLSLPLILTEASEILKSLNQPSLALSFFRFCPSISPNFQHDSFTYTRLFLILSKSPFIPNCAHLVRSILSVMERSDTRGTISTVNILNGFFGNSEDLDLCISLIGKWKLSMNPYTYKCLLQAYLRSYDSGKAFGVYNEMRWRGHTLDIFVYNMLLDALAKDQKACKVFEDMKRKHCEPDEFTYTIMIRMNGKIGKADEALALFQEMLAKGFSPNLIAYNTMIQALAKGRMVDKAIFLFSKMVENECRPNEFTYSVILNVLAAEGKLGRLDEVVEISKKYMNKLIYAYLVRALSKLGHASEAHGLFCNMWNFHDKGDRDACRSMLESLYNAGKTTEAMDLLGKIHEKGITTDTIMYNTVFSALGKLKQIPHLHDIFEKMKQDGPSPDIFTYNILISSFGRAGKVDEAIKIFEELENSNCKADTVSYNSLINCLGKNGDLDEAHMRFKEMQEKGFTPDVVTYSTLIECFGKTDKVEMACRLFDEMLAEGCYPNIVTYNILLDCLERSGRTAEAVDLYAKLKQQGLTPDSITYTVLERLQSGSHRKVRFRRQSPITGWVVSPLR</sequence>
<organism evidence="7 8">
    <name type="scientific">Quercus rubra</name>
    <name type="common">Northern red oak</name>
    <name type="synonym">Quercus borealis</name>
    <dbReference type="NCBI Taxonomy" id="3512"/>
    <lineage>
        <taxon>Eukaryota</taxon>
        <taxon>Viridiplantae</taxon>
        <taxon>Streptophyta</taxon>
        <taxon>Embryophyta</taxon>
        <taxon>Tracheophyta</taxon>
        <taxon>Spermatophyta</taxon>
        <taxon>Magnoliopsida</taxon>
        <taxon>eudicotyledons</taxon>
        <taxon>Gunneridae</taxon>
        <taxon>Pentapetalae</taxon>
        <taxon>rosids</taxon>
        <taxon>fabids</taxon>
        <taxon>Fagales</taxon>
        <taxon>Fagaceae</taxon>
        <taxon>Quercus</taxon>
    </lineage>
</organism>
<feature type="repeat" description="PPR" evidence="4">
    <location>
        <begin position="547"/>
        <end position="581"/>
    </location>
</feature>
<comment type="caution">
    <text evidence="7">The sequence shown here is derived from an EMBL/GenBank/DDBJ whole genome shotgun (WGS) entry which is preliminary data.</text>
</comment>
<name>A0AAN7FCA6_QUERU</name>
<gene>
    <name evidence="7" type="ORF">RGQ29_021139</name>
</gene>
<proteinExistence type="inferred from homology"/>
<feature type="repeat" description="PPR" evidence="4">
    <location>
        <begin position="684"/>
        <end position="718"/>
    </location>
</feature>
<dbReference type="AlphaFoldDB" id="A0AAN7FCA6"/>
<dbReference type="PROSITE" id="PS51375">
    <property type="entry name" value="PPR"/>
    <property type="match status" value="8"/>
</dbReference>
<feature type="repeat" description="PPR" evidence="4">
    <location>
        <begin position="754"/>
        <end position="788"/>
    </location>
</feature>
<dbReference type="SUPFAM" id="SSF56784">
    <property type="entry name" value="HAD-like"/>
    <property type="match status" value="1"/>
</dbReference>
<keyword evidence="2 5" id="KW-0732">Signal</keyword>
<keyword evidence="3" id="KW-0677">Repeat</keyword>
<evidence type="ECO:0000256" key="5">
    <source>
        <dbReference type="SAM" id="SignalP"/>
    </source>
</evidence>
<feature type="repeat" description="PPR" evidence="4">
    <location>
        <begin position="512"/>
        <end position="546"/>
    </location>
</feature>
<feature type="repeat" description="PPR" evidence="4">
    <location>
        <begin position="719"/>
        <end position="753"/>
    </location>
</feature>
<protein>
    <recommendedName>
        <fullName evidence="6">PROP1-like PPR domain-containing protein</fullName>
    </recommendedName>
</protein>
<keyword evidence="8" id="KW-1185">Reference proteome</keyword>
<dbReference type="InterPro" id="IPR005519">
    <property type="entry name" value="Acid_phosphat_B-like"/>
</dbReference>
<dbReference type="Pfam" id="PF01535">
    <property type="entry name" value="PPR"/>
    <property type="match status" value="2"/>
</dbReference>
<dbReference type="EMBL" id="JAXUIC010000005">
    <property type="protein sequence ID" value="KAK4590827.1"/>
    <property type="molecule type" value="Genomic_DNA"/>
</dbReference>
<feature type="repeat" description="PPR" evidence="4">
    <location>
        <begin position="824"/>
        <end position="858"/>
    </location>
</feature>
<evidence type="ECO:0000259" key="6">
    <source>
        <dbReference type="Pfam" id="PF17177"/>
    </source>
</evidence>
<dbReference type="InterPro" id="IPR023214">
    <property type="entry name" value="HAD_sf"/>
</dbReference>
<reference evidence="7 8" key="1">
    <citation type="journal article" date="2023" name="G3 (Bethesda)">
        <title>A haplotype-resolved chromosome-scale genome for Quercus rubra L. provides insights into the genetics of adaptive traits for red oak species.</title>
        <authorList>
            <person name="Kapoor B."/>
            <person name="Jenkins J."/>
            <person name="Schmutz J."/>
            <person name="Zhebentyayeva T."/>
            <person name="Kuelheim C."/>
            <person name="Coggeshall M."/>
            <person name="Heim C."/>
            <person name="Lasky J.R."/>
            <person name="Leites L."/>
            <person name="Islam-Faridi N."/>
            <person name="Romero-Severson J."/>
            <person name="DeLeo V.L."/>
            <person name="Lucas S.M."/>
            <person name="Lazic D."/>
            <person name="Gailing O."/>
            <person name="Carlson J."/>
            <person name="Staton M."/>
        </authorList>
    </citation>
    <scope>NUCLEOTIDE SEQUENCE [LARGE SCALE GENOMIC DNA]</scope>
    <source>
        <strain evidence="7">Pseudo-F2</strain>
    </source>
</reference>
<dbReference type="NCBIfam" id="TIGR00756">
    <property type="entry name" value="PPR"/>
    <property type="match status" value="8"/>
</dbReference>